<accession>A0A0F8XZA7</accession>
<reference evidence="1" key="1">
    <citation type="journal article" date="2015" name="Nature">
        <title>Complex archaea that bridge the gap between prokaryotes and eukaryotes.</title>
        <authorList>
            <person name="Spang A."/>
            <person name="Saw J.H."/>
            <person name="Jorgensen S.L."/>
            <person name="Zaremba-Niedzwiedzka K."/>
            <person name="Martijn J."/>
            <person name="Lind A.E."/>
            <person name="van Eijk R."/>
            <person name="Schleper C."/>
            <person name="Guy L."/>
            <person name="Ettema T.J."/>
        </authorList>
    </citation>
    <scope>NUCLEOTIDE SEQUENCE</scope>
</reference>
<protein>
    <submittedName>
        <fullName evidence="1">Uncharacterized protein</fullName>
    </submittedName>
</protein>
<sequence>MKSFLAAMVVLAAIVVLAPMALDEAGFSAAEKFSGPDVRLD</sequence>
<dbReference type="EMBL" id="LAZR01069633">
    <property type="protein sequence ID" value="KKK47324.1"/>
    <property type="molecule type" value="Genomic_DNA"/>
</dbReference>
<name>A0A0F8XZA7_9ZZZZ</name>
<gene>
    <name evidence="1" type="ORF">LCGC14_3156360</name>
</gene>
<dbReference type="AlphaFoldDB" id="A0A0F8XZA7"/>
<comment type="caution">
    <text evidence="1">The sequence shown here is derived from an EMBL/GenBank/DDBJ whole genome shotgun (WGS) entry which is preliminary data.</text>
</comment>
<proteinExistence type="predicted"/>
<organism evidence="1">
    <name type="scientific">marine sediment metagenome</name>
    <dbReference type="NCBI Taxonomy" id="412755"/>
    <lineage>
        <taxon>unclassified sequences</taxon>
        <taxon>metagenomes</taxon>
        <taxon>ecological metagenomes</taxon>
    </lineage>
</organism>
<evidence type="ECO:0000313" key="1">
    <source>
        <dbReference type="EMBL" id="KKK47324.1"/>
    </source>
</evidence>